<evidence type="ECO:0000256" key="5">
    <source>
        <dbReference type="SAM" id="Phobius"/>
    </source>
</evidence>
<feature type="transmembrane region" description="Helical" evidence="5">
    <location>
        <begin position="358"/>
        <end position="381"/>
    </location>
</feature>
<dbReference type="GO" id="GO:0016020">
    <property type="term" value="C:membrane"/>
    <property type="evidence" value="ECO:0007669"/>
    <property type="project" value="UniProtKB-SubCell"/>
</dbReference>
<keyword evidence="7" id="KW-1185">Reference proteome</keyword>
<dbReference type="KEGG" id="ftj:FTUN_7567"/>
<sequence length="498" mass="53320">MQPTHSQSLPRVLGPWIATAIIVGTVIGSGVFKKGRNVSENVPEFGLAMGVWVLGGLLALLGSLALAEVAVLFPRAGGNYVFLREGYGRMAGFLWGWVEFWIIRGASAAALATMFTDSFHDVLRQSLYPGQRVEVLTFWPRQLLTVFVLAGLATVNMRGTFLGGAVQFAITVLKVASILFIITLPFGVYALVAEPTYPPTLGHLSPMWPSGAINWSGFGVALVGVLWAYNGWMNIAPIAGEVKDPSRNIPIALLAGVFILITLYCGANVAYYLVLPRGAIVAKDAAGQLSATPLATEFCSVLLGPVGVVIASAIVMTSVLGALNGNILVGPRLLYAMGQDRLAPANFARLHARYQTPALAIAAMTSWACLLVVGVGALTHYRLPLIPLGFHDLDLNVPEGKSPFDIMTDFVIFGSATFETLAVATIFVFRQRIPVTPENRPYRCWGYPLVPALYIAIMGAVLANMFISPEQRTEAIVGMGFIGTGALVYVACFQSRKA</sequence>
<feature type="transmembrane region" description="Helical" evidence="5">
    <location>
        <begin position="94"/>
        <end position="116"/>
    </location>
</feature>
<keyword evidence="3 5" id="KW-1133">Transmembrane helix</keyword>
<feature type="transmembrane region" description="Helical" evidence="5">
    <location>
        <begin position="475"/>
        <end position="493"/>
    </location>
</feature>
<dbReference type="Proteomes" id="UP000503447">
    <property type="component" value="Chromosome"/>
</dbReference>
<feature type="transmembrane region" description="Helical" evidence="5">
    <location>
        <begin position="251"/>
        <end position="274"/>
    </location>
</feature>
<dbReference type="InterPro" id="IPR050598">
    <property type="entry name" value="AminoAcid_Transporter"/>
</dbReference>
<dbReference type="Pfam" id="PF13520">
    <property type="entry name" value="AA_permease_2"/>
    <property type="match status" value="1"/>
</dbReference>
<feature type="transmembrane region" description="Helical" evidence="5">
    <location>
        <begin position="212"/>
        <end position="230"/>
    </location>
</feature>
<feature type="transmembrane region" description="Helical" evidence="5">
    <location>
        <begin position="410"/>
        <end position="429"/>
    </location>
</feature>
<feature type="transmembrane region" description="Helical" evidence="5">
    <location>
        <begin position="136"/>
        <end position="156"/>
    </location>
</feature>
<feature type="transmembrane region" description="Helical" evidence="5">
    <location>
        <begin position="12"/>
        <end position="32"/>
    </location>
</feature>
<comment type="subcellular location">
    <subcellularLocation>
        <location evidence="1">Membrane</location>
        <topology evidence="1">Multi-pass membrane protein</topology>
    </subcellularLocation>
</comment>
<reference evidence="7" key="1">
    <citation type="submission" date="2020-05" db="EMBL/GenBank/DDBJ databases">
        <title>Frigoriglobus tundricola gen. nov., sp. nov., a psychrotolerant cellulolytic planctomycete of the family Gemmataceae with two divergent copies of 16S rRNA gene.</title>
        <authorList>
            <person name="Kulichevskaya I.S."/>
            <person name="Ivanova A.A."/>
            <person name="Naumoff D.G."/>
            <person name="Beletsky A.V."/>
            <person name="Rijpstra W.I.C."/>
            <person name="Sinninghe Damste J.S."/>
            <person name="Mardanov A.V."/>
            <person name="Ravin N.V."/>
            <person name="Dedysh S.N."/>
        </authorList>
    </citation>
    <scope>NUCLEOTIDE SEQUENCE [LARGE SCALE GENOMIC DNA]</scope>
    <source>
        <strain evidence="7">PL17</strain>
    </source>
</reference>
<gene>
    <name evidence="6" type="ORF">FTUN_7567</name>
</gene>
<feature type="transmembrane region" description="Helical" evidence="5">
    <location>
        <begin position="302"/>
        <end position="323"/>
    </location>
</feature>
<evidence type="ECO:0000313" key="7">
    <source>
        <dbReference type="Proteomes" id="UP000503447"/>
    </source>
</evidence>
<name>A0A6M5Z2G5_9BACT</name>
<evidence type="ECO:0000256" key="2">
    <source>
        <dbReference type="ARBA" id="ARBA00022692"/>
    </source>
</evidence>
<feature type="transmembrane region" description="Helical" evidence="5">
    <location>
        <begin position="449"/>
        <end position="469"/>
    </location>
</feature>
<dbReference type="Gene3D" id="1.20.1740.10">
    <property type="entry name" value="Amino acid/polyamine transporter I"/>
    <property type="match status" value="1"/>
</dbReference>
<keyword evidence="2 5" id="KW-0812">Transmembrane</keyword>
<evidence type="ECO:0008006" key="8">
    <source>
        <dbReference type="Google" id="ProtNLM"/>
    </source>
</evidence>
<evidence type="ECO:0000256" key="4">
    <source>
        <dbReference type="ARBA" id="ARBA00023136"/>
    </source>
</evidence>
<protein>
    <recommendedName>
        <fullName evidence="8">Amino acid permease</fullName>
    </recommendedName>
</protein>
<feature type="transmembrane region" description="Helical" evidence="5">
    <location>
        <begin position="168"/>
        <end position="192"/>
    </location>
</feature>
<accession>A0A6M5Z2G5</accession>
<dbReference type="EMBL" id="CP053452">
    <property type="protein sequence ID" value="QJW99944.1"/>
    <property type="molecule type" value="Genomic_DNA"/>
</dbReference>
<evidence type="ECO:0000256" key="1">
    <source>
        <dbReference type="ARBA" id="ARBA00004141"/>
    </source>
</evidence>
<dbReference type="PANTHER" id="PTHR11785:SF512">
    <property type="entry name" value="SOBREMESA, ISOFORM B"/>
    <property type="match status" value="1"/>
</dbReference>
<evidence type="ECO:0000256" key="3">
    <source>
        <dbReference type="ARBA" id="ARBA00022989"/>
    </source>
</evidence>
<dbReference type="GO" id="GO:0015179">
    <property type="term" value="F:L-amino acid transmembrane transporter activity"/>
    <property type="evidence" value="ECO:0007669"/>
    <property type="project" value="TreeGrafter"/>
</dbReference>
<dbReference type="PIRSF" id="PIRSF006060">
    <property type="entry name" value="AA_transporter"/>
    <property type="match status" value="1"/>
</dbReference>
<dbReference type="AlphaFoldDB" id="A0A6M5Z2G5"/>
<dbReference type="InterPro" id="IPR002293">
    <property type="entry name" value="AA/rel_permease1"/>
</dbReference>
<organism evidence="6 7">
    <name type="scientific">Frigoriglobus tundricola</name>
    <dbReference type="NCBI Taxonomy" id="2774151"/>
    <lineage>
        <taxon>Bacteria</taxon>
        <taxon>Pseudomonadati</taxon>
        <taxon>Planctomycetota</taxon>
        <taxon>Planctomycetia</taxon>
        <taxon>Gemmatales</taxon>
        <taxon>Gemmataceae</taxon>
        <taxon>Frigoriglobus</taxon>
    </lineage>
</organism>
<dbReference type="RefSeq" id="WP_227254584.1">
    <property type="nucleotide sequence ID" value="NZ_CP053452.2"/>
</dbReference>
<dbReference type="PANTHER" id="PTHR11785">
    <property type="entry name" value="AMINO ACID TRANSPORTER"/>
    <property type="match status" value="1"/>
</dbReference>
<keyword evidence="4 5" id="KW-0472">Membrane</keyword>
<proteinExistence type="predicted"/>
<evidence type="ECO:0000313" key="6">
    <source>
        <dbReference type="EMBL" id="QJW99944.1"/>
    </source>
</evidence>
<feature type="transmembrane region" description="Helical" evidence="5">
    <location>
        <begin position="52"/>
        <end position="73"/>
    </location>
</feature>